<dbReference type="AlphaFoldDB" id="A0A543GAR9"/>
<gene>
    <name evidence="3" type="ORF">FB388_0510</name>
</gene>
<dbReference type="InterPro" id="IPR003018">
    <property type="entry name" value="GAF"/>
</dbReference>
<dbReference type="OrthoDB" id="4938008at2"/>
<keyword evidence="1" id="KW-1133">Transmembrane helix</keyword>
<feature type="transmembrane region" description="Helical" evidence="1">
    <location>
        <begin position="12"/>
        <end position="31"/>
    </location>
</feature>
<accession>A0A543GAR9</accession>
<evidence type="ECO:0000313" key="3">
    <source>
        <dbReference type="EMBL" id="TQM43168.1"/>
    </source>
</evidence>
<dbReference type="EMBL" id="VFPH01000001">
    <property type="protein sequence ID" value="TQM43168.1"/>
    <property type="molecule type" value="Genomic_DNA"/>
</dbReference>
<keyword evidence="1" id="KW-0812">Transmembrane</keyword>
<protein>
    <submittedName>
        <fullName evidence="3">GAF domain-containing protein</fullName>
    </submittedName>
</protein>
<organism evidence="3 4">
    <name type="scientific">Pseudonocardia cypriaca</name>
    <dbReference type="NCBI Taxonomy" id="882449"/>
    <lineage>
        <taxon>Bacteria</taxon>
        <taxon>Bacillati</taxon>
        <taxon>Actinomycetota</taxon>
        <taxon>Actinomycetes</taxon>
        <taxon>Pseudonocardiales</taxon>
        <taxon>Pseudonocardiaceae</taxon>
        <taxon>Pseudonocardia</taxon>
    </lineage>
</organism>
<keyword evidence="1" id="KW-0472">Membrane</keyword>
<evidence type="ECO:0000256" key="1">
    <source>
        <dbReference type="SAM" id="Phobius"/>
    </source>
</evidence>
<feature type="transmembrane region" description="Helical" evidence="1">
    <location>
        <begin position="37"/>
        <end position="58"/>
    </location>
</feature>
<evidence type="ECO:0000259" key="2">
    <source>
        <dbReference type="Pfam" id="PF13185"/>
    </source>
</evidence>
<evidence type="ECO:0000313" key="4">
    <source>
        <dbReference type="Proteomes" id="UP000319818"/>
    </source>
</evidence>
<feature type="domain" description="GAF" evidence="2">
    <location>
        <begin position="123"/>
        <end position="254"/>
    </location>
</feature>
<dbReference type="Gene3D" id="3.30.450.40">
    <property type="match status" value="1"/>
</dbReference>
<keyword evidence="4" id="KW-1185">Reference proteome</keyword>
<comment type="caution">
    <text evidence="3">The sequence shown here is derived from an EMBL/GenBank/DDBJ whole genome shotgun (WGS) entry which is preliminary data.</text>
</comment>
<dbReference type="Proteomes" id="UP000319818">
    <property type="component" value="Unassembled WGS sequence"/>
</dbReference>
<dbReference type="SUPFAM" id="SSF55781">
    <property type="entry name" value="GAF domain-like"/>
    <property type="match status" value="1"/>
</dbReference>
<dbReference type="InterPro" id="IPR029016">
    <property type="entry name" value="GAF-like_dom_sf"/>
</dbReference>
<proteinExistence type="predicted"/>
<dbReference type="RefSeq" id="WP_142096294.1">
    <property type="nucleotide sequence ID" value="NZ_VFPH01000001.1"/>
</dbReference>
<name>A0A543GAR9_9PSEU</name>
<sequence length="256" mass="26959">MGGRTTELVRAAARPVAVTAATAAWVLGAVANDLSGWSFTLTAAAGAVLTALAVGIPLRAEHNARVRAGSAEQIAEEEAARIQLVLNDALEPLTYLIGRITDQRRWARGREAGELQGQAKAVVLSAAAEVLGADRLRSCYFALGEERPRRLVPAGFHGRAEEPRTTFVAGTDLGDFALGLLARREDLFCADTRAESPPGWEPGGHAYRTFIAVPVATEARQFGILTVDGLEVGDLTEADVAAVRVLARLLAVALGA</sequence>
<reference evidence="3 4" key="1">
    <citation type="submission" date="2019-06" db="EMBL/GenBank/DDBJ databases">
        <title>Sequencing the genomes of 1000 actinobacteria strains.</title>
        <authorList>
            <person name="Klenk H.-P."/>
        </authorList>
    </citation>
    <scope>NUCLEOTIDE SEQUENCE [LARGE SCALE GENOMIC DNA]</scope>
    <source>
        <strain evidence="3 4">DSM 45511</strain>
    </source>
</reference>
<dbReference type="Pfam" id="PF13185">
    <property type="entry name" value="GAF_2"/>
    <property type="match status" value="1"/>
</dbReference>